<evidence type="ECO:0000313" key="2">
    <source>
        <dbReference type="EMBL" id="KAF9488198.1"/>
    </source>
</evidence>
<feature type="compositionally biased region" description="Basic residues" evidence="1">
    <location>
        <begin position="18"/>
        <end position="45"/>
    </location>
</feature>
<sequence>MYEMALESSYPEAISSSQHKRRQESSRHAAKRGRAKTKVLFHKIAHQAASPGGESSRSSSCSTEEKEESTSEGGLASASSSTSFKASVCPPGPPFQPAPTPPPRLPKGITPVCLTTVAPVQRARRALAHRSLSRKAPVAHTPSASPSRKPTIALQIPTQAPVSNRGQAKEADQLEFDNLVPLPKDALTSGILSSWVVLYNPKGLSESQLSQPKAFAEPPPSSVAPRSFMFRYFAEQVDKIPDE</sequence>
<reference evidence="2" key="1">
    <citation type="submission" date="2020-11" db="EMBL/GenBank/DDBJ databases">
        <authorList>
            <consortium name="DOE Joint Genome Institute"/>
            <person name="Ahrendt S."/>
            <person name="Riley R."/>
            <person name="Andreopoulos W."/>
            <person name="Labutti K."/>
            <person name="Pangilinan J."/>
            <person name="Ruiz-Duenas F.J."/>
            <person name="Barrasa J.M."/>
            <person name="Sanchez-Garcia M."/>
            <person name="Camarero S."/>
            <person name="Miyauchi S."/>
            <person name="Serrano A."/>
            <person name="Linde D."/>
            <person name="Babiker R."/>
            <person name="Drula E."/>
            <person name="Ayuso-Fernandez I."/>
            <person name="Pacheco R."/>
            <person name="Padilla G."/>
            <person name="Ferreira P."/>
            <person name="Barriuso J."/>
            <person name="Kellner H."/>
            <person name="Castanera R."/>
            <person name="Alfaro M."/>
            <person name="Ramirez L."/>
            <person name="Pisabarro A.G."/>
            <person name="Kuo A."/>
            <person name="Tritt A."/>
            <person name="Lipzen A."/>
            <person name="He G."/>
            <person name="Yan M."/>
            <person name="Ng V."/>
            <person name="Cullen D."/>
            <person name="Martin F."/>
            <person name="Rosso M.-N."/>
            <person name="Henrissat B."/>
            <person name="Hibbett D."/>
            <person name="Martinez A.T."/>
            <person name="Grigoriev I.V."/>
        </authorList>
    </citation>
    <scope>NUCLEOTIDE SEQUENCE</scope>
    <source>
        <strain evidence="2">ATCC 90797</strain>
    </source>
</reference>
<accession>A0A9P6DA04</accession>
<keyword evidence="3" id="KW-1185">Reference proteome</keyword>
<feature type="region of interest" description="Disordered" evidence="1">
    <location>
        <begin position="1"/>
        <end position="109"/>
    </location>
</feature>
<feature type="compositionally biased region" description="Low complexity" evidence="1">
    <location>
        <begin position="50"/>
        <end position="62"/>
    </location>
</feature>
<evidence type="ECO:0000313" key="3">
    <source>
        <dbReference type="Proteomes" id="UP000807025"/>
    </source>
</evidence>
<evidence type="ECO:0000256" key="1">
    <source>
        <dbReference type="SAM" id="MobiDB-lite"/>
    </source>
</evidence>
<feature type="compositionally biased region" description="Polar residues" evidence="1">
    <location>
        <begin position="156"/>
        <end position="166"/>
    </location>
</feature>
<dbReference type="Proteomes" id="UP000807025">
    <property type="component" value="Unassembled WGS sequence"/>
</dbReference>
<feature type="compositionally biased region" description="Low complexity" evidence="1">
    <location>
        <begin position="71"/>
        <end position="83"/>
    </location>
</feature>
<comment type="caution">
    <text evidence="2">The sequence shown here is derived from an EMBL/GenBank/DDBJ whole genome shotgun (WGS) entry which is preliminary data.</text>
</comment>
<gene>
    <name evidence="2" type="ORF">BDN71DRAFT_1499566</name>
</gene>
<proteinExistence type="predicted"/>
<dbReference type="OrthoDB" id="3028499at2759"/>
<dbReference type="AlphaFoldDB" id="A0A9P6DA04"/>
<protein>
    <submittedName>
        <fullName evidence="2">Uncharacterized protein</fullName>
    </submittedName>
</protein>
<feature type="region of interest" description="Disordered" evidence="1">
    <location>
        <begin position="126"/>
        <end position="169"/>
    </location>
</feature>
<name>A0A9P6DA04_PLEER</name>
<feature type="compositionally biased region" description="Pro residues" evidence="1">
    <location>
        <begin position="90"/>
        <end position="105"/>
    </location>
</feature>
<dbReference type="EMBL" id="MU154725">
    <property type="protein sequence ID" value="KAF9488198.1"/>
    <property type="molecule type" value="Genomic_DNA"/>
</dbReference>
<organism evidence="2 3">
    <name type="scientific">Pleurotus eryngii</name>
    <name type="common">Boletus of the steppes</name>
    <dbReference type="NCBI Taxonomy" id="5323"/>
    <lineage>
        <taxon>Eukaryota</taxon>
        <taxon>Fungi</taxon>
        <taxon>Dikarya</taxon>
        <taxon>Basidiomycota</taxon>
        <taxon>Agaricomycotina</taxon>
        <taxon>Agaricomycetes</taxon>
        <taxon>Agaricomycetidae</taxon>
        <taxon>Agaricales</taxon>
        <taxon>Pleurotineae</taxon>
        <taxon>Pleurotaceae</taxon>
        <taxon>Pleurotus</taxon>
    </lineage>
</organism>